<evidence type="ECO:0000256" key="1">
    <source>
        <dbReference type="SAM" id="MobiDB-lite"/>
    </source>
</evidence>
<proteinExistence type="predicted"/>
<dbReference type="EMBL" id="JBHSWN010000001">
    <property type="protein sequence ID" value="MFC6790765.1"/>
    <property type="molecule type" value="Genomic_DNA"/>
</dbReference>
<feature type="region of interest" description="Disordered" evidence="1">
    <location>
        <begin position="96"/>
        <end position="117"/>
    </location>
</feature>
<dbReference type="Proteomes" id="UP001596292">
    <property type="component" value="Unassembled WGS sequence"/>
</dbReference>
<protein>
    <recommendedName>
        <fullName evidence="4">Curli production assembly/transport component CsgE</fullName>
    </recommendedName>
</protein>
<evidence type="ECO:0008006" key="4">
    <source>
        <dbReference type="Google" id="ProtNLM"/>
    </source>
</evidence>
<comment type="caution">
    <text evidence="2">The sequence shown here is derived from an EMBL/GenBank/DDBJ whole genome shotgun (WGS) entry which is preliminary data.</text>
</comment>
<gene>
    <name evidence="2" type="ORF">ACFQE0_14780</name>
</gene>
<evidence type="ECO:0000313" key="3">
    <source>
        <dbReference type="Proteomes" id="UP001596292"/>
    </source>
</evidence>
<name>A0ABW2BKW8_9HYPH</name>
<keyword evidence="3" id="KW-1185">Reference proteome</keyword>
<reference evidence="3" key="1">
    <citation type="journal article" date="2019" name="Int. J. Syst. Evol. Microbiol.">
        <title>The Global Catalogue of Microorganisms (GCM) 10K type strain sequencing project: providing services to taxonomists for standard genome sequencing and annotation.</title>
        <authorList>
            <consortium name="The Broad Institute Genomics Platform"/>
            <consortium name="The Broad Institute Genome Sequencing Center for Infectious Disease"/>
            <person name="Wu L."/>
            <person name="Ma J."/>
        </authorList>
    </citation>
    <scope>NUCLEOTIDE SEQUENCE [LARGE SCALE GENOMIC DNA]</scope>
    <source>
        <strain evidence="3">CCUG 48316</strain>
    </source>
</reference>
<evidence type="ECO:0000313" key="2">
    <source>
        <dbReference type="EMBL" id="MFC6790765.1"/>
    </source>
</evidence>
<organism evidence="2 3">
    <name type="scientific">Methylobacterium komagatae</name>
    <dbReference type="NCBI Taxonomy" id="374425"/>
    <lineage>
        <taxon>Bacteria</taxon>
        <taxon>Pseudomonadati</taxon>
        <taxon>Pseudomonadota</taxon>
        <taxon>Alphaproteobacteria</taxon>
        <taxon>Hyphomicrobiales</taxon>
        <taxon>Methylobacteriaceae</taxon>
        <taxon>Methylobacterium</taxon>
    </lineage>
</organism>
<accession>A0ABW2BKW8</accession>
<sequence>MPDDQYDPASIRLLVGMEPPRRPAGFVEFDDRYPVEDGPGSGQRVELSVRVLVGLERSTVIVADPSTGRTLTREVLPHGREADVAAAAVEAAIRARLPSAPGGVAGGSREPPGEPRE</sequence>